<comment type="caution">
    <text evidence="3">The sequence shown here is derived from an EMBL/GenBank/DDBJ whole genome shotgun (WGS) entry which is preliminary data.</text>
</comment>
<name>A0A1R1I3E2_9RHOO</name>
<protein>
    <recommendedName>
        <fullName evidence="2">Surface lipoprotein assembly modifier C-terminal domain-containing protein</fullName>
    </recommendedName>
</protein>
<dbReference type="SUPFAM" id="SSF56935">
    <property type="entry name" value="Porins"/>
    <property type="match status" value="1"/>
</dbReference>
<dbReference type="Pfam" id="PF04575">
    <property type="entry name" value="SlipAM"/>
    <property type="match status" value="1"/>
</dbReference>
<feature type="domain" description="Surface lipoprotein assembly modifier C-terminal" evidence="2">
    <location>
        <begin position="139"/>
        <end position="423"/>
    </location>
</feature>
<dbReference type="Pfam" id="PF14559">
    <property type="entry name" value="TPR_19"/>
    <property type="match status" value="1"/>
</dbReference>
<proteinExistence type="predicted"/>
<evidence type="ECO:0000256" key="1">
    <source>
        <dbReference type="PROSITE-ProRule" id="PRU00339"/>
    </source>
</evidence>
<accession>A0A1R1I3E2</accession>
<dbReference type="AlphaFoldDB" id="A0A1R1I3E2"/>
<feature type="repeat" description="TPR" evidence="1">
    <location>
        <begin position="45"/>
        <end position="78"/>
    </location>
</feature>
<dbReference type="Gene3D" id="1.25.40.10">
    <property type="entry name" value="Tetratricopeptide repeat domain"/>
    <property type="match status" value="1"/>
</dbReference>
<dbReference type="Proteomes" id="UP000187526">
    <property type="component" value="Unassembled WGS sequence"/>
</dbReference>
<organism evidence="3 4">
    <name type="scientific">Azonexus hydrophilus</name>
    <dbReference type="NCBI Taxonomy" id="418702"/>
    <lineage>
        <taxon>Bacteria</taxon>
        <taxon>Pseudomonadati</taxon>
        <taxon>Pseudomonadota</taxon>
        <taxon>Betaproteobacteria</taxon>
        <taxon>Rhodocyclales</taxon>
        <taxon>Azonexaceae</taxon>
        <taxon>Azonexus</taxon>
    </lineage>
</organism>
<gene>
    <name evidence="3" type="ORF">BJN45_11610</name>
</gene>
<dbReference type="PROSITE" id="PS50005">
    <property type="entry name" value="TPR"/>
    <property type="match status" value="1"/>
</dbReference>
<keyword evidence="1" id="KW-0802">TPR repeat</keyword>
<sequence length="423" mass="46195">MLVLASSPGFADTVVDQGRQLLDEGKGRAAWELLESRESERAGDTYYDFLLGLAALEVGENTRAVFALERVLALDPSNLRARAEIARAYLALGEAETARQEFETVRRQGVPADVSLTLERYIAAAKRMEKGERATLNGYVEAQFGYDSNVNAGPNRSSITFPSGFSVPLPPDVKANEDVFAQLGAGANASLPVNANLSFLAGVSGSSRGNFDKGQFNIGSADANAGAVVSLGRNVLTLMGQAGLVTLESSNYRSVFGVTGQWQHNLDARNQVSIFGQYAEMNYLTNRQRDVTRRLGGISYAHMWREGAVAFGSAYLLNESPERPHNSQHRFDGYGMRLGGRLSVDEKTIFFGGVSYERRAYAKALPADLGRQDDQYGVVLGATHAIASDWTLTPQLSLTFNRSNLELNDYHREVVSLAIRREF</sequence>
<evidence type="ECO:0000313" key="4">
    <source>
        <dbReference type="Proteomes" id="UP000187526"/>
    </source>
</evidence>
<dbReference type="InterPro" id="IPR019734">
    <property type="entry name" value="TPR_rpt"/>
</dbReference>
<dbReference type="InterPro" id="IPR007655">
    <property type="entry name" value="Slam_C"/>
</dbReference>
<dbReference type="InterPro" id="IPR011990">
    <property type="entry name" value="TPR-like_helical_dom_sf"/>
</dbReference>
<dbReference type="STRING" id="418702.BJN45_11610"/>
<keyword evidence="4" id="KW-1185">Reference proteome</keyword>
<dbReference type="SUPFAM" id="SSF48452">
    <property type="entry name" value="TPR-like"/>
    <property type="match status" value="1"/>
</dbReference>
<reference evidence="3 4" key="1">
    <citation type="submission" date="2016-10" db="EMBL/GenBank/DDBJ databases">
        <title>Alkaliphiles isolated from bioreactors.</title>
        <authorList>
            <person name="Salah Z."/>
            <person name="Rout S.P."/>
            <person name="Humphreys P.N."/>
        </authorList>
    </citation>
    <scope>NUCLEOTIDE SEQUENCE [LARGE SCALE GENOMIC DNA]</scope>
    <source>
        <strain evidence="3 4">ZS02</strain>
    </source>
</reference>
<evidence type="ECO:0000313" key="3">
    <source>
        <dbReference type="EMBL" id="OMG53245.1"/>
    </source>
</evidence>
<dbReference type="EMBL" id="MTHD01000004">
    <property type="protein sequence ID" value="OMG53245.1"/>
    <property type="molecule type" value="Genomic_DNA"/>
</dbReference>
<evidence type="ECO:0000259" key="2">
    <source>
        <dbReference type="Pfam" id="PF04575"/>
    </source>
</evidence>